<dbReference type="PROSITE" id="PS51257">
    <property type="entry name" value="PROKAR_LIPOPROTEIN"/>
    <property type="match status" value="1"/>
</dbReference>
<keyword evidence="5" id="KW-0503">Monooxygenase</keyword>
<dbReference type="PANTHER" id="PTHR13789:SF318">
    <property type="entry name" value="GERANYLGERANYL DIPHOSPHATE REDUCTASE"/>
    <property type="match status" value="1"/>
</dbReference>
<evidence type="ECO:0000256" key="4">
    <source>
        <dbReference type="ARBA" id="ARBA00023002"/>
    </source>
</evidence>
<dbReference type="EMBL" id="CP051684">
    <property type="protein sequence ID" value="QJD93411.1"/>
    <property type="molecule type" value="Genomic_DNA"/>
</dbReference>
<gene>
    <name evidence="8" type="ORF">HH213_27025</name>
</gene>
<evidence type="ECO:0000313" key="9">
    <source>
        <dbReference type="Proteomes" id="UP000503117"/>
    </source>
</evidence>
<keyword evidence="4" id="KW-0560">Oxidoreductase</keyword>
<dbReference type="SUPFAM" id="SSF51905">
    <property type="entry name" value="FAD/NAD(P)-binding domain"/>
    <property type="match status" value="1"/>
</dbReference>
<evidence type="ECO:0000313" key="8">
    <source>
        <dbReference type="EMBL" id="QJD93411.1"/>
    </source>
</evidence>
<dbReference type="InterPro" id="IPR054707">
    <property type="entry name" value="DhpH_subs-bd"/>
</dbReference>
<reference evidence="8 9" key="1">
    <citation type="submission" date="2020-04" db="EMBL/GenBank/DDBJ databases">
        <title>Genome sequencing of novel species.</title>
        <authorList>
            <person name="Heo J."/>
            <person name="Kim S.-J."/>
            <person name="Kim J.-S."/>
            <person name="Hong S.-B."/>
            <person name="Kwon S.-W."/>
        </authorList>
    </citation>
    <scope>NUCLEOTIDE SEQUENCE [LARGE SCALE GENOMIC DNA]</scope>
    <source>
        <strain evidence="8 9">AF9R3</strain>
    </source>
</reference>
<name>A0ABX6MGE5_9BURK</name>
<keyword evidence="3" id="KW-0274">FAD</keyword>
<feature type="domain" description="FAD-binding" evidence="6">
    <location>
        <begin position="277"/>
        <end position="358"/>
    </location>
</feature>
<accession>A0ABX6MGE5</accession>
<dbReference type="Pfam" id="PF01494">
    <property type="entry name" value="FAD_binding_3"/>
    <property type="match status" value="1"/>
</dbReference>
<dbReference type="Gene3D" id="3.50.50.60">
    <property type="entry name" value="FAD/NAD(P)-binding domain"/>
    <property type="match status" value="2"/>
</dbReference>
<dbReference type="Pfam" id="PF13450">
    <property type="entry name" value="NAD_binding_8"/>
    <property type="match status" value="1"/>
</dbReference>
<keyword evidence="9" id="KW-1185">Reference proteome</keyword>
<dbReference type="RefSeq" id="WP_169114328.1">
    <property type="nucleotide sequence ID" value="NZ_CP051684.1"/>
</dbReference>
<evidence type="ECO:0000259" key="7">
    <source>
        <dbReference type="Pfam" id="PF22607"/>
    </source>
</evidence>
<evidence type="ECO:0000256" key="2">
    <source>
        <dbReference type="ARBA" id="ARBA00022630"/>
    </source>
</evidence>
<dbReference type="InterPro" id="IPR002938">
    <property type="entry name" value="FAD-bd"/>
</dbReference>
<dbReference type="PRINTS" id="PR00420">
    <property type="entry name" value="RNGMNOXGNASE"/>
</dbReference>
<evidence type="ECO:0000256" key="3">
    <source>
        <dbReference type="ARBA" id="ARBA00022827"/>
    </source>
</evidence>
<dbReference type="InterPro" id="IPR036188">
    <property type="entry name" value="FAD/NAD-bd_sf"/>
</dbReference>
<dbReference type="PANTHER" id="PTHR13789">
    <property type="entry name" value="MONOOXYGENASE"/>
    <property type="match status" value="1"/>
</dbReference>
<dbReference type="Proteomes" id="UP000503117">
    <property type="component" value="Chromosome"/>
</dbReference>
<dbReference type="InterPro" id="IPR050493">
    <property type="entry name" value="FAD-dep_Monooxygenase_BioMet"/>
</dbReference>
<evidence type="ECO:0000256" key="5">
    <source>
        <dbReference type="ARBA" id="ARBA00023033"/>
    </source>
</evidence>
<comment type="cofactor">
    <cofactor evidence="1">
        <name>FAD</name>
        <dbReference type="ChEBI" id="CHEBI:57692"/>
    </cofactor>
</comment>
<evidence type="ECO:0000256" key="1">
    <source>
        <dbReference type="ARBA" id="ARBA00001974"/>
    </source>
</evidence>
<evidence type="ECO:0000259" key="6">
    <source>
        <dbReference type="Pfam" id="PF01494"/>
    </source>
</evidence>
<protein>
    <submittedName>
        <fullName evidence="8">NAD(P)-binding protein</fullName>
    </submittedName>
</protein>
<proteinExistence type="predicted"/>
<sequence length="387" mass="41007">MNSAAPRIVIVGASLAGLTLALACARRGVAVHVLERAARRLHGGDSLSVDLNALAAATGHDPRQPPTLPVVPAYRDRHLTTWPALYAWLRSHALATPGITLDEGCNVTAVRDYGDHVAMAIDGCPALRVDAAICADGYHSLVRRSVAPQQPLARYAGYTVWRGLVEEKALAQPLQWPSNGGLWIKLVRGYRLVAAVLPGRDGKLEVGNRQITFAWFDAHRTELLRHSGRLTEDGGLVGSLAAGAIEPSVRAELLALVPQLWPATWAEAVSAGLRSATALSGAPIAEYRPERLANGRLALVGDAAHVVTPMTGSGYATSVDDAIVLARLLAEAAADAPISAVLARYQAVRLPYVRGLVAHSQRLSAEYLRHALTGGHPARFDTAGLGE</sequence>
<organism evidence="8 9">
    <name type="scientific">Duganella dendranthematis</name>
    <dbReference type="NCBI Taxonomy" id="2728021"/>
    <lineage>
        <taxon>Bacteria</taxon>
        <taxon>Pseudomonadati</taxon>
        <taxon>Pseudomonadota</taxon>
        <taxon>Betaproteobacteria</taxon>
        <taxon>Burkholderiales</taxon>
        <taxon>Oxalobacteraceae</taxon>
        <taxon>Telluria group</taxon>
        <taxon>Duganella</taxon>
    </lineage>
</organism>
<dbReference type="SUPFAM" id="SSF54373">
    <property type="entry name" value="FAD-linked reductases, C-terminal domain"/>
    <property type="match status" value="1"/>
</dbReference>
<dbReference type="Pfam" id="PF22607">
    <property type="entry name" value="FAD_binding-like"/>
    <property type="match status" value="1"/>
</dbReference>
<keyword evidence="2" id="KW-0285">Flavoprotein</keyword>
<feature type="domain" description="2,6-dihydroxypyridine 3-monooxygenase substrate binding" evidence="7">
    <location>
        <begin position="155"/>
        <end position="270"/>
    </location>
</feature>